<protein>
    <recommendedName>
        <fullName evidence="2">DUF7869 domain-containing protein</fullName>
    </recommendedName>
</protein>
<comment type="caution">
    <text evidence="3">The sequence shown here is derived from an EMBL/GenBank/DDBJ whole genome shotgun (WGS) entry which is preliminary data.</text>
</comment>
<evidence type="ECO:0000313" key="4">
    <source>
        <dbReference type="EMBL" id="CAL1173010.1"/>
    </source>
</evidence>
<evidence type="ECO:0000313" key="5">
    <source>
        <dbReference type="Proteomes" id="UP001152797"/>
    </source>
</evidence>
<organism evidence="3">
    <name type="scientific">Cladocopium goreaui</name>
    <dbReference type="NCBI Taxonomy" id="2562237"/>
    <lineage>
        <taxon>Eukaryota</taxon>
        <taxon>Sar</taxon>
        <taxon>Alveolata</taxon>
        <taxon>Dinophyceae</taxon>
        <taxon>Suessiales</taxon>
        <taxon>Symbiodiniaceae</taxon>
        <taxon>Cladocopium</taxon>
    </lineage>
</organism>
<reference evidence="4" key="2">
    <citation type="submission" date="2024-04" db="EMBL/GenBank/DDBJ databases">
        <authorList>
            <person name="Chen Y."/>
            <person name="Shah S."/>
            <person name="Dougan E. K."/>
            <person name="Thang M."/>
            <person name="Chan C."/>
        </authorList>
    </citation>
    <scope>NUCLEOTIDE SEQUENCE [LARGE SCALE GENOMIC DNA]</scope>
</reference>
<dbReference type="PANTHER" id="PTHR33153">
    <property type="entry name" value="MYND-TYPE DOMAIN-CONTAINING PROTEIN"/>
    <property type="match status" value="1"/>
</dbReference>
<dbReference type="Pfam" id="PF25273">
    <property type="entry name" value="DUF7869"/>
    <property type="match status" value="1"/>
</dbReference>
<name>A0A9P1GRE8_9DINO</name>
<accession>A0A9P1GRE8</accession>
<proteinExistence type="predicted"/>
<evidence type="ECO:0000256" key="1">
    <source>
        <dbReference type="SAM" id="MobiDB-lite"/>
    </source>
</evidence>
<feature type="compositionally biased region" description="Basic residues" evidence="1">
    <location>
        <begin position="26"/>
        <end position="35"/>
    </location>
</feature>
<dbReference type="InterPro" id="IPR057191">
    <property type="entry name" value="DUF7869"/>
</dbReference>
<dbReference type="OrthoDB" id="410478at2759"/>
<dbReference type="EMBL" id="CAMXCT010006762">
    <property type="protein sequence ID" value="CAI4019635.1"/>
    <property type="molecule type" value="Genomic_DNA"/>
</dbReference>
<dbReference type="EMBL" id="CAMXCT020006762">
    <property type="protein sequence ID" value="CAL1173010.1"/>
    <property type="molecule type" value="Genomic_DNA"/>
</dbReference>
<reference evidence="3" key="1">
    <citation type="submission" date="2022-10" db="EMBL/GenBank/DDBJ databases">
        <authorList>
            <person name="Chen Y."/>
            <person name="Dougan E. K."/>
            <person name="Chan C."/>
            <person name="Rhodes N."/>
            <person name="Thang M."/>
        </authorList>
    </citation>
    <scope>NUCLEOTIDE SEQUENCE</scope>
</reference>
<dbReference type="PANTHER" id="PTHR33153:SF3">
    <property type="entry name" value="TRAFFICKING PROTEIN PARTICLE COMPLEX SUBUNIT 11 DOMAIN-CONTAINING PROTEIN"/>
    <property type="match status" value="1"/>
</dbReference>
<keyword evidence="5" id="KW-1185">Reference proteome</keyword>
<sequence length="652" mass="75300">MIFDPVDGLSSDEAGPEGEAKPPPQTRRRRIRRRKEQKEDDRSFQKLVQDPNVPSTKLSKPCGCKQKTCANQFLAEPKFQEYRDYLAHWLSLAKLDQDQIAFDLMKELVIRSGDDFLTCWTLLGLQTCRRTWQTLHCMGSRRFEKLWRAARDRRDAPPVDLRYLSQPHARIGTDSSQVRSDICSFLELIYESVAETLPDFRDELGGSTGVSINLEDPYAVELESNTKKRSAEELLETVDLRPKAKPRKYKGQVQINLSRTSSTIEERWLPPGSMKEYHEQYRMHSALEKPGSFPTFWRVWLSDFGFMQIRGTSQHAQCGTCVRHRHLIKSLGRHLLARSQQQTFYWQHLREQYLDRLEYYRLRSLSRQRDGRFICIIQDGMDQGKVSLPRSPWLQSKEFAQFKIHRPKLHVSLTLVHGYFTLWTISHPDTMKDSNASIETMCHALHLLESEHGVCLRGCSLSIHADNTCREVKNNPFMRWAALQTSCSNLKSVSVRFLRSGHSHEDVDQAFGRLARHLSRLKVAQEPDDFLDSIKQFASGMGRPHEAHSYVTIMAQTRDWKGFHAGAVPFHVAGIGGPGAPHEFTFNRRSDEDLQGHAVDSSSWGWPEHPGDVILRIAWQHGWIKSTIIIISMIIRTVLYKRTDVRVHFWVG</sequence>
<dbReference type="AlphaFoldDB" id="A0A9P1GRE8"/>
<gene>
    <name evidence="3" type="ORF">C1SCF055_LOCUS44127</name>
</gene>
<dbReference type="EMBL" id="CAMXCT030006762">
    <property type="protein sequence ID" value="CAL4806947.1"/>
    <property type="molecule type" value="Genomic_DNA"/>
</dbReference>
<feature type="region of interest" description="Disordered" evidence="1">
    <location>
        <begin position="1"/>
        <end position="62"/>
    </location>
</feature>
<feature type="domain" description="DUF7869" evidence="2">
    <location>
        <begin position="408"/>
        <end position="591"/>
    </location>
</feature>
<evidence type="ECO:0000259" key="2">
    <source>
        <dbReference type="Pfam" id="PF25273"/>
    </source>
</evidence>
<evidence type="ECO:0000313" key="3">
    <source>
        <dbReference type="EMBL" id="CAI4019635.1"/>
    </source>
</evidence>
<dbReference type="Proteomes" id="UP001152797">
    <property type="component" value="Unassembled WGS sequence"/>
</dbReference>